<dbReference type="EMBL" id="JACCBU010000001">
    <property type="protein sequence ID" value="NYE71413.1"/>
    <property type="molecule type" value="Genomic_DNA"/>
</dbReference>
<dbReference type="NCBIfam" id="TIGR03491">
    <property type="entry name" value="TM0106 family RecB-like putative nuclease"/>
    <property type="match status" value="1"/>
</dbReference>
<dbReference type="InterPro" id="IPR038720">
    <property type="entry name" value="YprB_RNase_H-like_dom"/>
</dbReference>
<dbReference type="Proteomes" id="UP000569914">
    <property type="component" value="Unassembled WGS sequence"/>
</dbReference>
<dbReference type="InterPro" id="IPR012337">
    <property type="entry name" value="RNaseH-like_sf"/>
</dbReference>
<sequence>MSDVMLGSYAARSCAVKTHNAFDRTVQHLGAEPDDSLAELFDGGLTYQSEVLDRLLHACAEPVLDLRELADHPGEIRTGACAEAVAAGLPVIMGPTLPPDRVGRRLGNPDLLVRGADRADGRPGYHPVEVKWHKIIERLRQREEPVAELPYTELTKPGPQHRTMISGYGARVASREADFLQLAHYWRMLEQLGWAADEPTVAVIGTDDHPERAGEGPVLTWLRLDRPTVRTFSRSQPEGWRLRTLLERYDHEFEFRLAVADTADRRRGEPDDPEPLVVPIVVDECARCQWWDHCRPQLHEEDVSLRVDKGRLDVREIATLRRNGIFTITDLVGSDLEALLERYLPEVQHRTGAETRLRTAARRARMIVKGIPLERVTEGPIDLPPAALEIDFDIETTAAGLVYLWGFLINDGGQAHYRAFSTFTNLDHDAEHALAVEALGWLHDQIERAGSTLIYHYSGFELAAIERLAKGTDDPTLLWARGLARSKPEQVHEERIGFVDLLDVVKEHYFGADGLGLKVVARAGAGFAWRDEDPGGLNSQLWFAEAVSGETADQRNAARQRVLDYNEDDVRATAAVRSWLRAQP</sequence>
<dbReference type="RefSeq" id="WP_179751536.1">
    <property type="nucleotide sequence ID" value="NZ_JACCBU010000001.1"/>
</dbReference>
<name>A0A7Y9LC17_9ACTN</name>
<evidence type="ECO:0000313" key="3">
    <source>
        <dbReference type="Proteomes" id="UP000569914"/>
    </source>
</evidence>
<protein>
    <submittedName>
        <fullName evidence="2">Putative RecB family nuclease</fullName>
    </submittedName>
</protein>
<evidence type="ECO:0000259" key="1">
    <source>
        <dbReference type="Pfam" id="PF13482"/>
    </source>
</evidence>
<reference evidence="2 3" key="1">
    <citation type="submission" date="2020-07" db="EMBL/GenBank/DDBJ databases">
        <title>Sequencing the genomes of 1000 actinobacteria strains.</title>
        <authorList>
            <person name="Klenk H.-P."/>
        </authorList>
    </citation>
    <scope>NUCLEOTIDE SEQUENCE [LARGE SCALE GENOMIC DNA]</scope>
    <source>
        <strain evidence="2 3">DSM 22083</strain>
    </source>
</reference>
<keyword evidence="3" id="KW-1185">Reference proteome</keyword>
<comment type="caution">
    <text evidence="2">The sequence shown here is derived from an EMBL/GenBank/DDBJ whole genome shotgun (WGS) entry which is preliminary data.</text>
</comment>
<evidence type="ECO:0000313" key="2">
    <source>
        <dbReference type="EMBL" id="NYE71413.1"/>
    </source>
</evidence>
<dbReference type="Pfam" id="PF13482">
    <property type="entry name" value="RNase_H_2"/>
    <property type="match status" value="1"/>
</dbReference>
<dbReference type="SUPFAM" id="SSF53098">
    <property type="entry name" value="Ribonuclease H-like"/>
    <property type="match status" value="1"/>
</dbReference>
<dbReference type="InterPro" id="IPR019993">
    <property type="entry name" value="RecB_nuclease_TM0106_put"/>
</dbReference>
<accession>A0A7Y9LC17</accession>
<gene>
    <name evidence="2" type="ORF">BKA15_002742</name>
</gene>
<dbReference type="AlphaFoldDB" id="A0A7Y9LC17"/>
<organism evidence="2 3">
    <name type="scientific">Microlunatus parietis</name>
    <dbReference type="NCBI Taxonomy" id="682979"/>
    <lineage>
        <taxon>Bacteria</taxon>
        <taxon>Bacillati</taxon>
        <taxon>Actinomycetota</taxon>
        <taxon>Actinomycetes</taxon>
        <taxon>Propionibacteriales</taxon>
        <taxon>Propionibacteriaceae</taxon>
        <taxon>Microlunatus</taxon>
    </lineage>
</organism>
<feature type="domain" description="YprB ribonuclease H-like" evidence="1">
    <location>
        <begin position="392"/>
        <end position="580"/>
    </location>
</feature>
<proteinExistence type="predicted"/>